<evidence type="ECO:0000256" key="18">
    <source>
        <dbReference type="SAM" id="MobiDB-lite"/>
    </source>
</evidence>
<dbReference type="STRING" id="1123069.ruthe_02730"/>
<comment type="caution">
    <text evidence="20">The sequence shown here is derived from an EMBL/GenBank/DDBJ whole genome shotgun (WGS) entry which is preliminary data.</text>
</comment>
<feature type="active site" description="Proton donor" evidence="15">
    <location>
        <position position="307"/>
    </location>
</feature>
<comment type="catalytic activity">
    <reaction evidence="12 14">
        <text>hydrolysis of (1-&gt;4)-alpha-D-glucosidic linkage in 4-alpha-D-[(1-&gt;4)-alpha-D-glucanosyl]n trehalose to yield trehalose and (1-&gt;4)-alpha-D-glucan.</text>
        <dbReference type="EC" id="3.2.1.141"/>
    </reaction>
</comment>
<keyword evidence="21" id="KW-1185">Reference proteome</keyword>
<sequence length="591" mass="65024">MPEISRSDARSPAPLARRPRRWGADPAGGGCWRFALWAPGAESVALDLGGLRHGLERDEDGFWWGEAAAQAGDPYAFVVDGRRLPDPMARAQAGPDPMGPSRLVDPAAYAWRRSWPGRPWEDAVLYELHIGTFTPEGTFAAARRRLPRLADLGITALELMPVAHFPGRRGWGYDGTLLFAPHPAYGRPDDLRAFVEAAQEQGIMVILDVVLNHFGPEGSAMQHIAPAFFDPEEHSPWGAAIAFGEPAVRAFALDLCLGLIGEYRLDGLRLDAVHEIRDPRSQTPVLAELGRAVAAEDWGRPIHLIYEDARNNPVEIRDGQARAQWADDFHHALHPILTGENRGWLAPFAENPHEKLRRVLGEGFAEPGKGAPEPQEGLPPYGLPWTAFVCHNQNHDQVGNRPDGARLITLAGDDRAVEVVHALLLCSPFVPMLWMGEEVGERGPFHYFCDVSEALAEAIRKGRREAFGAMFPEAGDFPDPNDPATFEASRPFGAEDGEEARHWRALTQRLLALRHRRIVPLLKSGRTGPARVERQGPGGIDALWPFRKGRLRLWVNLGGGRETLPPEGPKDLVLGDLAHDRFAIAVSVEAA</sequence>
<protein>
    <recommendedName>
        <fullName evidence="5 13">Malto-oligosyltrehalose trehalohydrolase</fullName>
        <shortName evidence="14">MTHase</shortName>
        <ecNumber evidence="4 13">3.2.1.141</ecNumber>
    </recommendedName>
    <alternativeName>
        <fullName evidence="11 14">4-alpha-D-((1-&gt;4)-alpha-D-glucano)trehalose trehalohydrolase</fullName>
    </alternativeName>
    <alternativeName>
        <fullName evidence="10 14">Maltooligosyl trehalose trehalohydrolase</fullName>
    </alternativeName>
</protein>
<keyword evidence="6" id="KW-0963">Cytoplasm</keyword>
<dbReference type="InterPro" id="IPR044901">
    <property type="entry name" value="Trehalose_TreZ_E-set_sf"/>
</dbReference>
<dbReference type="SUPFAM" id="SSF81296">
    <property type="entry name" value="E set domains"/>
    <property type="match status" value="1"/>
</dbReference>
<feature type="active site" description="Nucleophile" evidence="15">
    <location>
        <position position="271"/>
    </location>
</feature>
<comment type="similarity">
    <text evidence="3 14">Belongs to the glycosyl hydrolase 13 family.</text>
</comment>
<evidence type="ECO:0000256" key="17">
    <source>
        <dbReference type="PIRSR" id="PIRSR006337-3"/>
    </source>
</evidence>
<evidence type="ECO:0000256" key="9">
    <source>
        <dbReference type="ARBA" id="ARBA00023295"/>
    </source>
</evidence>
<evidence type="ECO:0000256" key="3">
    <source>
        <dbReference type="ARBA" id="ARBA00008061"/>
    </source>
</evidence>
<evidence type="ECO:0000256" key="6">
    <source>
        <dbReference type="ARBA" id="ARBA00022490"/>
    </source>
</evidence>
<dbReference type="UniPathway" id="UPA00299"/>
<feature type="binding site" evidence="16">
    <location>
        <begin position="395"/>
        <end position="400"/>
    </location>
    <ligand>
        <name>substrate</name>
    </ligand>
</feature>
<dbReference type="EMBL" id="AOLV01000033">
    <property type="protein sequence ID" value="EPX83113.1"/>
    <property type="molecule type" value="Genomic_DNA"/>
</dbReference>
<keyword evidence="9 14" id="KW-0326">Glycosidase</keyword>
<evidence type="ECO:0000256" key="12">
    <source>
        <dbReference type="ARBA" id="ARBA00034013"/>
    </source>
</evidence>
<dbReference type="SMART" id="SM00642">
    <property type="entry name" value="Aamy"/>
    <property type="match status" value="1"/>
</dbReference>
<feature type="region of interest" description="Disordered" evidence="18">
    <location>
        <begin position="1"/>
        <end position="22"/>
    </location>
</feature>
<evidence type="ECO:0000256" key="5">
    <source>
        <dbReference type="ARBA" id="ARBA00015938"/>
    </source>
</evidence>
<evidence type="ECO:0000256" key="2">
    <source>
        <dbReference type="ARBA" id="ARBA00005199"/>
    </source>
</evidence>
<comment type="pathway">
    <text evidence="2 14">Glycan biosynthesis; trehalose biosynthesis.</text>
</comment>
<evidence type="ECO:0000256" key="16">
    <source>
        <dbReference type="PIRSR" id="PIRSR006337-2"/>
    </source>
</evidence>
<dbReference type="GO" id="GO:0005737">
    <property type="term" value="C:cytoplasm"/>
    <property type="evidence" value="ECO:0007669"/>
    <property type="project" value="UniProtKB-SubCell"/>
</dbReference>
<dbReference type="NCBIfam" id="TIGR02402">
    <property type="entry name" value="trehalose_TreZ"/>
    <property type="match status" value="1"/>
</dbReference>
<dbReference type="Gene3D" id="3.20.20.80">
    <property type="entry name" value="Glycosidases"/>
    <property type="match status" value="1"/>
</dbReference>
<feature type="domain" description="Glycosyl hydrolase family 13 catalytic" evidence="19">
    <location>
        <begin position="103"/>
        <end position="514"/>
    </location>
</feature>
<dbReference type="EC" id="3.2.1.141" evidence="4 13"/>
<evidence type="ECO:0000256" key="1">
    <source>
        <dbReference type="ARBA" id="ARBA00004496"/>
    </source>
</evidence>
<evidence type="ECO:0000256" key="7">
    <source>
        <dbReference type="ARBA" id="ARBA00022801"/>
    </source>
</evidence>
<dbReference type="Pfam" id="PF00128">
    <property type="entry name" value="Alpha-amylase"/>
    <property type="match status" value="1"/>
</dbReference>
<dbReference type="RefSeq" id="WP_021098802.1">
    <property type="nucleotide sequence ID" value="NZ_KE557324.1"/>
</dbReference>
<dbReference type="Proteomes" id="UP000015346">
    <property type="component" value="Unassembled WGS sequence"/>
</dbReference>
<evidence type="ECO:0000256" key="15">
    <source>
        <dbReference type="PIRSR" id="PIRSR006337-1"/>
    </source>
</evidence>
<dbReference type="GO" id="GO:0033942">
    <property type="term" value="F:4-alpha-D-(1-&gt;4)-alpha-D-glucanotrehalose trehalohydrolase activity"/>
    <property type="evidence" value="ECO:0007669"/>
    <property type="project" value="UniProtKB-EC"/>
</dbReference>
<evidence type="ECO:0000256" key="8">
    <source>
        <dbReference type="ARBA" id="ARBA00023277"/>
    </source>
</evidence>
<gene>
    <name evidence="20" type="ORF">ruthe_02730</name>
</gene>
<feature type="site" description="Transition state stabilizer" evidence="17">
    <location>
        <position position="396"/>
    </location>
</feature>
<evidence type="ECO:0000313" key="21">
    <source>
        <dbReference type="Proteomes" id="UP000015346"/>
    </source>
</evidence>
<dbReference type="GO" id="GO:0005992">
    <property type="term" value="P:trehalose biosynthetic process"/>
    <property type="evidence" value="ECO:0007669"/>
    <property type="project" value="UniProtKB-UniRule"/>
</dbReference>
<organism evidence="20 21">
    <name type="scientific">Rubellimicrobium thermophilum DSM 16684</name>
    <dbReference type="NCBI Taxonomy" id="1123069"/>
    <lineage>
        <taxon>Bacteria</taxon>
        <taxon>Pseudomonadati</taxon>
        <taxon>Pseudomonadota</taxon>
        <taxon>Alphaproteobacteria</taxon>
        <taxon>Rhodobacterales</taxon>
        <taxon>Roseobacteraceae</taxon>
        <taxon>Rubellimicrobium</taxon>
    </lineage>
</organism>
<evidence type="ECO:0000256" key="10">
    <source>
        <dbReference type="ARBA" id="ARBA00032057"/>
    </source>
</evidence>
<feature type="binding site" evidence="16">
    <location>
        <begin position="269"/>
        <end position="274"/>
    </location>
    <ligand>
        <name>substrate</name>
    </ligand>
</feature>
<reference evidence="20 21" key="1">
    <citation type="journal article" date="2013" name="Stand. Genomic Sci.">
        <title>Genome sequence of the reddish-pigmented Rubellimicrobium thermophilum type strain (DSM 16684(T)), a member of the Roseobacter clade.</title>
        <authorList>
            <person name="Fiebig A."/>
            <person name="Riedel T."/>
            <person name="Gronow S."/>
            <person name="Petersen J."/>
            <person name="Klenk H.P."/>
            <person name="Goker M."/>
        </authorList>
    </citation>
    <scope>NUCLEOTIDE SEQUENCE [LARGE SCALE GENOMIC DNA]</scope>
    <source>
        <strain evidence="20 21">DSM 16684</strain>
    </source>
</reference>
<comment type="subcellular location">
    <subcellularLocation>
        <location evidence="1 15">Cytoplasm</location>
    </subcellularLocation>
</comment>
<dbReference type="HOGENOM" id="CLU_020726_0_0_5"/>
<evidence type="ECO:0000259" key="19">
    <source>
        <dbReference type="SMART" id="SM00642"/>
    </source>
</evidence>
<dbReference type="InterPro" id="IPR017853">
    <property type="entry name" value="GH"/>
</dbReference>
<dbReference type="InterPro" id="IPR014756">
    <property type="entry name" value="Ig_E-set"/>
</dbReference>
<dbReference type="InterPro" id="IPR012768">
    <property type="entry name" value="Trehalose_TreZ"/>
</dbReference>
<dbReference type="SUPFAM" id="SSF51445">
    <property type="entry name" value="(Trans)glycosidases"/>
    <property type="match status" value="1"/>
</dbReference>
<accession>S9QU11</accession>
<evidence type="ECO:0000256" key="4">
    <source>
        <dbReference type="ARBA" id="ARBA00012268"/>
    </source>
</evidence>
<dbReference type="PATRIC" id="fig|1123069.3.peg.2706"/>
<evidence type="ECO:0000256" key="14">
    <source>
        <dbReference type="PIRNR" id="PIRNR006337"/>
    </source>
</evidence>
<dbReference type="PIRSF" id="PIRSF006337">
    <property type="entry name" value="Trehalose_TreZ"/>
    <property type="match status" value="1"/>
</dbReference>
<dbReference type="OrthoDB" id="9800174at2"/>
<evidence type="ECO:0000313" key="20">
    <source>
        <dbReference type="EMBL" id="EPX83113.1"/>
    </source>
</evidence>
<dbReference type="Gene3D" id="2.60.40.10">
    <property type="entry name" value="Immunoglobulins"/>
    <property type="match status" value="1"/>
</dbReference>
<dbReference type="CDD" id="cd11325">
    <property type="entry name" value="AmyAc_GTHase"/>
    <property type="match status" value="1"/>
</dbReference>
<keyword evidence="8" id="KW-0119">Carbohydrate metabolism</keyword>
<dbReference type="InterPro" id="IPR013783">
    <property type="entry name" value="Ig-like_fold"/>
</dbReference>
<dbReference type="PANTHER" id="PTHR43651:SF11">
    <property type="entry name" value="MALTO-OLIGOSYLTREHALOSE TREHALOHYDROLASE"/>
    <property type="match status" value="1"/>
</dbReference>
<dbReference type="Gene3D" id="1.10.10.760">
    <property type="entry name" value="E-set domains of sugar-utilizing enzymes"/>
    <property type="match status" value="1"/>
</dbReference>
<evidence type="ECO:0000256" key="13">
    <source>
        <dbReference type="NCBIfam" id="TIGR02402"/>
    </source>
</evidence>
<feature type="binding site" evidence="16">
    <location>
        <begin position="327"/>
        <end position="331"/>
    </location>
    <ligand>
        <name>substrate</name>
    </ligand>
</feature>
<dbReference type="InterPro" id="IPR006047">
    <property type="entry name" value="GH13_cat_dom"/>
</dbReference>
<keyword evidence="7 14" id="KW-0378">Hydrolase</keyword>
<proteinExistence type="inferred from homology"/>
<dbReference type="PANTHER" id="PTHR43651">
    <property type="entry name" value="1,4-ALPHA-GLUCAN-BRANCHING ENZYME"/>
    <property type="match status" value="1"/>
</dbReference>
<dbReference type="AlphaFoldDB" id="S9QU11"/>
<evidence type="ECO:0000256" key="11">
    <source>
        <dbReference type="ARBA" id="ARBA00033284"/>
    </source>
</evidence>
<name>S9QU11_9RHOB</name>